<dbReference type="KEGG" id="vg:80399431"/>
<keyword evidence="2" id="KW-1185">Reference proteome</keyword>
<sequence length="621" mass="69157">MITLSGVSGKGTLFGTFYLADRESSGKGYCTYSHLDYAIPPSDWYLPPPDSVWYSTTSSPYGPHLSKLLVGDIQSVDKNSNEWNPCKHSTMRGDALYLGPDGASAPFWRKLATDPKTSFTAASSNSHPPSLLPSFLSAMTGRPCTTADKYVHAYRGDLVKQSLSSSYGGDRYYYADTTLCANIAPPALRTTFLQSGVLHRSGQWYAREIHGSLATSPDHDIHWYKTNWERPDRTTFVRDQLIEYHSHDSYSHGSSTAWTGYGYVVEANHRITTCIITHVRSDSPGRFQVKYDQTTELDWFGWIPWDSYKGSKKVTTTGLTASILILEPGLTPEASVSVAEANSYCLQAKDRARLLYDAKDACSARTAAVCDVQELDSNWIENLAGVKGTMDCIKPLIDGYKAAKTGDLRKAREALAGGYLVYKYAIAPGIADTKNLKADGSRILSLATVNRFSNERRRGASSREDIAVCETKATLSYFVTYHLRLRDQYFSQIWAALEKLGLEPTAGQLWDLIPFSFVADWFQPMGDSLRNIDAYNSLVLNRDLRCRIESFKVQWPVEEQVISDLFDGNVCSNGKPIEYSWYDRRIHHTVGLIDPIAISDGNGLTTSQMAQGTALLSQMKR</sequence>
<evidence type="ECO:0000313" key="2">
    <source>
        <dbReference type="Proteomes" id="UP000680443"/>
    </source>
</evidence>
<dbReference type="Proteomes" id="UP000680443">
    <property type="component" value="Segment"/>
</dbReference>
<accession>A0A8S5L508</accession>
<dbReference type="EMBL" id="BK014162">
    <property type="protein sequence ID" value="DAD52635.1"/>
    <property type="molecule type" value="Genomic_RNA"/>
</dbReference>
<dbReference type="RefSeq" id="YP_010770189.1">
    <property type="nucleotide sequence ID" value="NC_074191.1"/>
</dbReference>
<evidence type="ECO:0000313" key="1">
    <source>
        <dbReference type="EMBL" id="DAD52635.1"/>
    </source>
</evidence>
<dbReference type="GeneID" id="80399431"/>
<organism evidence="1 2">
    <name type="scientific">ssRNA phage SRR7976299_4</name>
    <dbReference type="NCBI Taxonomy" id="2786644"/>
    <lineage>
        <taxon>Viruses</taxon>
        <taxon>Riboviria</taxon>
        <taxon>Orthornavirae</taxon>
        <taxon>Lenarviricota</taxon>
        <taxon>Leviviricetes</taxon>
        <taxon>Timlovirales</taxon>
        <taxon>Blumeviridae</taxon>
        <taxon>Lirnavirus</taxon>
        <taxon>Lirnavirus borborovicinum</taxon>
    </lineage>
</organism>
<gene>
    <name evidence="1" type="primary">SRR7976299_4_1</name>
</gene>
<name>A0A8S5L508_9VIRU</name>
<protein>
    <submittedName>
        <fullName evidence="1">Maturation protein</fullName>
    </submittedName>
</protein>
<reference evidence="1" key="1">
    <citation type="submission" date="2020-09" db="EMBL/GenBank/DDBJ databases">
        <title>Leviviricetes taxonomy.</title>
        <authorList>
            <person name="Stockdale S.R."/>
            <person name="Callanan J."/>
            <person name="Adriaenssens E.M."/>
            <person name="Kuhn J.H."/>
            <person name="Rumnieks J."/>
            <person name="Shkoporov A."/>
            <person name="Draper L.A."/>
            <person name="Ross P."/>
            <person name="Hill C."/>
        </authorList>
    </citation>
    <scope>NUCLEOTIDE SEQUENCE</scope>
</reference>
<proteinExistence type="predicted"/>